<sequence length="164" mass="16840">MAVLGEQVTAGTAMVKVVYTSTDAIGLVAGTYPFIQATAGTDLFIGVQAGNSNTGTTAQKGANTGVGFQALLGNTTGINNTTVGLQALFSNTTGSYNTAVGLQALLSNTTGNNNTAVGLQALYFYNNTTSIDGFNVAIGYYAGHNYHRDRSRQPSLLVQTTGVA</sequence>
<accession>T1CUL0</accession>
<proteinExistence type="predicted"/>
<comment type="caution">
    <text evidence="1">The sequence shown here is derived from an EMBL/GenBank/DDBJ whole genome shotgun (WGS) entry which is preliminary data.</text>
</comment>
<gene>
    <name evidence="1" type="ORF">B1B_03658</name>
</gene>
<protein>
    <submittedName>
        <fullName evidence="1">Hemagluttinin family protein</fullName>
    </submittedName>
</protein>
<reference evidence="1" key="1">
    <citation type="submission" date="2013-08" db="EMBL/GenBank/DDBJ databases">
        <authorList>
            <person name="Mendez C."/>
            <person name="Richter M."/>
            <person name="Ferrer M."/>
            <person name="Sanchez J."/>
        </authorList>
    </citation>
    <scope>NUCLEOTIDE SEQUENCE</scope>
</reference>
<feature type="non-terminal residue" evidence="1">
    <location>
        <position position="164"/>
    </location>
</feature>
<reference evidence="1" key="2">
    <citation type="journal article" date="2014" name="ISME J.">
        <title>Microbial stratification in low pH oxic and suboxic macroscopic growths along an acid mine drainage.</title>
        <authorList>
            <person name="Mendez-Garcia C."/>
            <person name="Mesa V."/>
            <person name="Sprenger R.R."/>
            <person name="Richter M."/>
            <person name="Diez M.S."/>
            <person name="Solano J."/>
            <person name="Bargiela R."/>
            <person name="Golyshina O.V."/>
            <person name="Manteca A."/>
            <person name="Ramos J.L."/>
            <person name="Gallego J.R."/>
            <person name="Llorente I."/>
            <person name="Martins Dos Santos V.A."/>
            <person name="Jensen O.N."/>
            <person name="Pelaez A.I."/>
            <person name="Sanchez J."/>
            <person name="Ferrer M."/>
        </authorList>
    </citation>
    <scope>NUCLEOTIDE SEQUENCE</scope>
</reference>
<evidence type="ECO:0000313" key="1">
    <source>
        <dbReference type="EMBL" id="EQD72619.1"/>
    </source>
</evidence>
<name>T1CUL0_9ZZZZ</name>
<dbReference type="EMBL" id="AUZY01002258">
    <property type="protein sequence ID" value="EQD72619.1"/>
    <property type="molecule type" value="Genomic_DNA"/>
</dbReference>
<dbReference type="AlphaFoldDB" id="T1CUL0"/>
<organism evidence="1">
    <name type="scientific">mine drainage metagenome</name>
    <dbReference type="NCBI Taxonomy" id="410659"/>
    <lineage>
        <taxon>unclassified sequences</taxon>
        <taxon>metagenomes</taxon>
        <taxon>ecological metagenomes</taxon>
    </lineage>
</organism>